<evidence type="ECO:0008006" key="20">
    <source>
        <dbReference type="Google" id="ProtNLM"/>
    </source>
</evidence>
<feature type="transmembrane region" description="Helical" evidence="17">
    <location>
        <begin position="191"/>
        <end position="213"/>
    </location>
</feature>
<keyword evidence="6 17" id="KW-0472">Membrane</keyword>
<comment type="catalytic activity">
    <reaction evidence="16">
        <text>12-(9Z-hexadecenoyloxy)-octadecanoate + H2O = 12-hydroxyoctadecanoate + (9Z)-hexadecenoate + H(+)</text>
        <dbReference type="Rhea" id="RHEA:52072"/>
        <dbReference type="ChEBI" id="CHEBI:15377"/>
        <dbReference type="ChEBI" id="CHEBI:15378"/>
        <dbReference type="ChEBI" id="CHEBI:32372"/>
        <dbReference type="ChEBI" id="CHEBI:84201"/>
        <dbReference type="ChEBI" id="CHEBI:136312"/>
    </reaction>
    <physiologicalReaction direction="left-to-right" evidence="16">
        <dbReference type="Rhea" id="RHEA:52073"/>
    </physiologicalReaction>
</comment>
<evidence type="ECO:0000256" key="6">
    <source>
        <dbReference type="ARBA" id="ARBA00023136"/>
    </source>
</evidence>
<evidence type="ECO:0000256" key="2">
    <source>
        <dbReference type="ARBA" id="ARBA00004127"/>
    </source>
</evidence>
<dbReference type="GO" id="GO:0016020">
    <property type="term" value="C:membrane"/>
    <property type="evidence" value="ECO:0007669"/>
    <property type="project" value="InterPro"/>
</dbReference>
<evidence type="ECO:0000313" key="18">
    <source>
        <dbReference type="EMBL" id="CAL4108854.1"/>
    </source>
</evidence>
<keyword evidence="5 17" id="KW-1133">Transmembrane helix</keyword>
<proteinExistence type="inferred from homology"/>
<dbReference type="AlphaFoldDB" id="A0AAV2R3D4"/>
<dbReference type="InterPro" id="IPR006838">
    <property type="entry name" value="ADTRP_AIG1"/>
</dbReference>
<evidence type="ECO:0000256" key="4">
    <source>
        <dbReference type="ARBA" id="ARBA00022692"/>
    </source>
</evidence>
<keyword evidence="4 17" id="KW-0812">Transmembrane</keyword>
<evidence type="ECO:0000256" key="17">
    <source>
        <dbReference type="SAM" id="Phobius"/>
    </source>
</evidence>
<dbReference type="PANTHER" id="PTHR10989">
    <property type="entry name" value="ANDROGEN-INDUCED PROTEIN 1-RELATED"/>
    <property type="match status" value="1"/>
</dbReference>
<name>A0AAV2R3D4_MEGNR</name>
<comment type="caution">
    <text evidence="18">The sequence shown here is derived from an EMBL/GenBank/DDBJ whole genome shotgun (WGS) entry which is preliminary data.</text>
</comment>
<comment type="catalytic activity">
    <reaction evidence="1">
        <text>9-(9Z-hexadecenoyloxy)-octadecanoate + H2O = (9Z)-hexadecenoate + 9-hydroxy-octadecanoate + H(+)</text>
        <dbReference type="Rhea" id="RHEA:52068"/>
        <dbReference type="ChEBI" id="CHEBI:15377"/>
        <dbReference type="ChEBI" id="CHEBI:15378"/>
        <dbReference type="ChEBI" id="CHEBI:32372"/>
        <dbReference type="ChEBI" id="CHEBI:136286"/>
        <dbReference type="ChEBI" id="CHEBI:136309"/>
    </reaction>
    <physiologicalReaction direction="left-to-right" evidence="1">
        <dbReference type="Rhea" id="RHEA:52069"/>
    </physiologicalReaction>
</comment>
<evidence type="ECO:0000256" key="13">
    <source>
        <dbReference type="ARBA" id="ARBA00049221"/>
    </source>
</evidence>
<evidence type="ECO:0000256" key="12">
    <source>
        <dbReference type="ARBA" id="ARBA00048800"/>
    </source>
</evidence>
<comment type="catalytic activity">
    <reaction evidence="11">
        <text>12-(9Z-octadecenoyloxy)-octadecanoate + H2O = 12-hydroxyoctadecanoate + (9Z)-octadecenoate + H(+)</text>
        <dbReference type="Rhea" id="RHEA:52060"/>
        <dbReference type="ChEBI" id="CHEBI:15377"/>
        <dbReference type="ChEBI" id="CHEBI:15378"/>
        <dbReference type="ChEBI" id="CHEBI:30823"/>
        <dbReference type="ChEBI" id="CHEBI:84201"/>
        <dbReference type="ChEBI" id="CHEBI:136302"/>
    </reaction>
    <physiologicalReaction direction="left-to-right" evidence="11">
        <dbReference type="Rhea" id="RHEA:52061"/>
    </physiologicalReaction>
</comment>
<feature type="transmembrane region" description="Helical" evidence="17">
    <location>
        <begin position="87"/>
        <end position="107"/>
    </location>
</feature>
<comment type="catalytic activity">
    <reaction evidence="10">
        <text>12-octadecanoyloxy-octadecanoate + H2O = 12-hydroxyoctadecanoate + octadecanoate + H(+)</text>
        <dbReference type="Rhea" id="RHEA:52080"/>
        <dbReference type="ChEBI" id="CHEBI:15377"/>
        <dbReference type="ChEBI" id="CHEBI:15378"/>
        <dbReference type="ChEBI" id="CHEBI:25629"/>
        <dbReference type="ChEBI" id="CHEBI:84201"/>
        <dbReference type="ChEBI" id="CHEBI:136330"/>
    </reaction>
    <physiologicalReaction direction="left-to-right" evidence="10">
        <dbReference type="Rhea" id="RHEA:52081"/>
    </physiologicalReaction>
</comment>
<evidence type="ECO:0000313" key="19">
    <source>
        <dbReference type="Proteomes" id="UP001497623"/>
    </source>
</evidence>
<comment type="similarity">
    <text evidence="3">Belongs to the AIG1 family.</text>
</comment>
<evidence type="ECO:0000256" key="9">
    <source>
        <dbReference type="ARBA" id="ARBA00047863"/>
    </source>
</evidence>
<comment type="catalytic activity">
    <reaction evidence="12">
        <text>9-(9Z-octadecenoyloxy)-octadecanoate + H2O = 9-hydroxy-octadecanoate + (9Z)-octadecenoate + H(+)</text>
        <dbReference type="Rhea" id="RHEA:52048"/>
        <dbReference type="ChEBI" id="CHEBI:15377"/>
        <dbReference type="ChEBI" id="CHEBI:15378"/>
        <dbReference type="ChEBI" id="CHEBI:30823"/>
        <dbReference type="ChEBI" id="CHEBI:136282"/>
        <dbReference type="ChEBI" id="CHEBI:136286"/>
    </reaction>
    <physiologicalReaction direction="left-to-right" evidence="12">
        <dbReference type="Rhea" id="RHEA:52049"/>
    </physiologicalReaction>
</comment>
<evidence type="ECO:0000256" key="15">
    <source>
        <dbReference type="ARBA" id="ARBA00049322"/>
    </source>
</evidence>
<evidence type="ECO:0000256" key="5">
    <source>
        <dbReference type="ARBA" id="ARBA00022989"/>
    </source>
</evidence>
<evidence type="ECO:0000256" key="16">
    <source>
        <dbReference type="ARBA" id="ARBA00049428"/>
    </source>
</evidence>
<dbReference type="Proteomes" id="UP001497623">
    <property type="component" value="Unassembled WGS sequence"/>
</dbReference>
<evidence type="ECO:0000256" key="10">
    <source>
        <dbReference type="ARBA" id="ARBA00048680"/>
    </source>
</evidence>
<dbReference type="GO" id="GO:0012505">
    <property type="term" value="C:endomembrane system"/>
    <property type="evidence" value="ECO:0007669"/>
    <property type="project" value="UniProtKB-SubCell"/>
</dbReference>
<feature type="transmembrane region" description="Helical" evidence="17">
    <location>
        <begin position="127"/>
        <end position="146"/>
    </location>
</feature>
<dbReference type="PANTHER" id="PTHR10989:SF16">
    <property type="entry name" value="AT02829P-RELATED"/>
    <property type="match status" value="1"/>
</dbReference>
<reference evidence="18 19" key="1">
    <citation type="submission" date="2024-05" db="EMBL/GenBank/DDBJ databases">
        <authorList>
            <person name="Wallberg A."/>
        </authorList>
    </citation>
    <scope>NUCLEOTIDE SEQUENCE [LARGE SCALE GENOMIC DNA]</scope>
</reference>
<evidence type="ECO:0000256" key="1">
    <source>
        <dbReference type="ARBA" id="ARBA00000923"/>
    </source>
</evidence>
<evidence type="ECO:0000256" key="14">
    <source>
        <dbReference type="ARBA" id="ARBA00049296"/>
    </source>
</evidence>
<comment type="catalytic activity">
    <reaction evidence="7">
        <text>12-hexadecanoyloxy-octadecanoate + H2O = 12-hydroxyoctadecanoate + hexadecanoate + H(+)</text>
        <dbReference type="Rhea" id="RHEA:52056"/>
        <dbReference type="ChEBI" id="CHEBI:7896"/>
        <dbReference type="ChEBI" id="CHEBI:15377"/>
        <dbReference type="ChEBI" id="CHEBI:15378"/>
        <dbReference type="ChEBI" id="CHEBI:83677"/>
        <dbReference type="ChEBI" id="CHEBI:84201"/>
    </reaction>
    <physiologicalReaction direction="left-to-right" evidence="7">
        <dbReference type="Rhea" id="RHEA:52057"/>
    </physiologicalReaction>
</comment>
<sequence length="232" mass="26969">MSFISSTFHFLLMVHFIHVIYYDLVHLERDETHKKIAKIGLGNLKFLTFWDLLLQCGYFTLAFVNDVYGSNVRASKSQSALQKWRDFIFTTIGFSVATFVSVAFWGLYAVDRKLIFPVSMDKWFPNWLNHGMHSVPIIGVFIEAWLVHHKFPKRLTGVVTVACFTMIYLFWICFIAYFWDGFWVYPVLRDLSMVGRAIFIAGCSLALSVFYFLGEFVHNLAWGSPKVRNKAQ</sequence>
<keyword evidence="19" id="KW-1185">Reference proteome</keyword>
<comment type="subcellular location">
    <subcellularLocation>
        <location evidence="2">Endomembrane system</location>
        <topology evidence="2">Multi-pass membrane protein</topology>
    </subcellularLocation>
</comment>
<organism evidence="18 19">
    <name type="scientific">Meganyctiphanes norvegica</name>
    <name type="common">Northern krill</name>
    <name type="synonym">Thysanopoda norvegica</name>
    <dbReference type="NCBI Taxonomy" id="48144"/>
    <lineage>
        <taxon>Eukaryota</taxon>
        <taxon>Metazoa</taxon>
        <taxon>Ecdysozoa</taxon>
        <taxon>Arthropoda</taxon>
        <taxon>Crustacea</taxon>
        <taxon>Multicrustacea</taxon>
        <taxon>Malacostraca</taxon>
        <taxon>Eumalacostraca</taxon>
        <taxon>Eucarida</taxon>
        <taxon>Euphausiacea</taxon>
        <taxon>Euphausiidae</taxon>
        <taxon>Meganyctiphanes</taxon>
    </lineage>
</organism>
<evidence type="ECO:0000256" key="3">
    <source>
        <dbReference type="ARBA" id="ARBA00009300"/>
    </source>
</evidence>
<comment type="catalytic activity">
    <reaction evidence="15">
        <text>13-(9Z-hexadecenoyloxy)-octadecanoate + H2O = 13-hydroxy-octadecanoate + (9Z)-hexadecenoate + H(+)</text>
        <dbReference type="Rhea" id="RHEA:52076"/>
        <dbReference type="ChEBI" id="CHEBI:15377"/>
        <dbReference type="ChEBI" id="CHEBI:15378"/>
        <dbReference type="ChEBI" id="CHEBI:32372"/>
        <dbReference type="ChEBI" id="CHEBI:136304"/>
        <dbReference type="ChEBI" id="CHEBI:136315"/>
    </reaction>
    <physiologicalReaction direction="left-to-right" evidence="15">
        <dbReference type="Rhea" id="RHEA:52077"/>
    </physiologicalReaction>
</comment>
<evidence type="ECO:0000256" key="11">
    <source>
        <dbReference type="ARBA" id="ARBA00048701"/>
    </source>
</evidence>
<gene>
    <name evidence="18" type="ORF">MNOR_LOCUS18990</name>
</gene>
<comment type="catalytic activity">
    <reaction evidence="9">
        <text>9-hexadecanoyloxy-octadecanoate + H2O = 9-hydroxy-octadecanoate + hexadecanoate + H(+)</text>
        <dbReference type="Rhea" id="RHEA:52052"/>
        <dbReference type="ChEBI" id="CHEBI:7896"/>
        <dbReference type="ChEBI" id="CHEBI:15377"/>
        <dbReference type="ChEBI" id="CHEBI:15378"/>
        <dbReference type="ChEBI" id="CHEBI:83670"/>
        <dbReference type="ChEBI" id="CHEBI:136286"/>
    </reaction>
    <physiologicalReaction direction="left-to-right" evidence="9">
        <dbReference type="Rhea" id="RHEA:52053"/>
    </physiologicalReaction>
</comment>
<feature type="transmembrane region" description="Helical" evidence="17">
    <location>
        <begin position="158"/>
        <end position="179"/>
    </location>
</feature>
<evidence type="ECO:0000256" key="7">
    <source>
        <dbReference type="ARBA" id="ARBA00047368"/>
    </source>
</evidence>
<accession>A0AAV2R3D4</accession>
<comment type="catalytic activity">
    <reaction evidence="14">
        <text>13-(9Z-octadecenoyloxy)-octadecanoate + H2O = 13-hydroxy-octadecanoate + (9Z)-octadecenoate + H(+)</text>
        <dbReference type="Rhea" id="RHEA:52064"/>
        <dbReference type="ChEBI" id="CHEBI:15377"/>
        <dbReference type="ChEBI" id="CHEBI:15378"/>
        <dbReference type="ChEBI" id="CHEBI:30823"/>
        <dbReference type="ChEBI" id="CHEBI:136303"/>
        <dbReference type="ChEBI" id="CHEBI:136304"/>
    </reaction>
    <physiologicalReaction direction="left-to-right" evidence="14">
        <dbReference type="Rhea" id="RHEA:52065"/>
    </physiologicalReaction>
</comment>
<evidence type="ECO:0000256" key="8">
    <source>
        <dbReference type="ARBA" id="ARBA00047427"/>
    </source>
</evidence>
<dbReference type="EMBL" id="CAXKWB010013867">
    <property type="protein sequence ID" value="CAL4108854.1"/>
    <property type="molecule type" value="Genomic_DNA"/>
</dbReference>
<dbReference type="Pfam" id="PF04750">
    <property type="entry name" value="Far-17a_AIG1"/>
    <property type="match status" value="1"/>
</dbReference>
<comment type="catalytic activity">
    <reaction evidence="8">
        <text>13-octadecanoyloxy-octadecanoate + H2O = 13-hydroxy-octadecanoate + octadecanoate + H(+)</text>
        <dbReference type="Rhea" id="RHEA:52084"/>
        <dbReference type="ChEBI" id="CHEBI:15377"/>
        <dbReference type="ChEBI" id="CHEBI:15378"/>
        <dbReference type="ChEBI" id="CHEBI:25629"/>
        <dbReference type="ChEBI" id="CHEBI:136304"/>
        <dbReference type="ChEBI" id="CHEBI:136335"/>
    </reaction>
    <physiologicalReaction direction="left-to-right" evidence="8">
        <dbReference type="Rhea" id="RHEA:52085"/>
    </physiologicalReaction>
</comment>
<comment type="catalytic activity">
    <reaction evidence="13">
        <text>9-octadecanoyloxy-octadecanoate + H2O = 9-hydroxy-octadecanoate + octadecanoate + H(+)</text>
        <dbReference type="Rhea" id="RHEA:52096"/>
        <dbReference type="ChEBI" id="CHEBI:15377"/>
        <dbReference type="ChEBI" id="CHEBI:15378"/>
        <dbReference type="ChEBI" id="CHEBI:25629"/>
        <dbReference type="ChEBI" id="CHEBI:136286"/>
        <dbReference type="ChEBI" id="CHEBI:136373"/>
    </reaction>
    <physiologicalReaction direction="left-to-right" evidence="13">
        <dbReference type="Rhea" id="RHEA:52097"/>
    </physiologicalReaction>
</comment>
<protein>
    <recommendedName>
        <fullName evidence="20">Androgen-induced gene 1 protein</fullName>
    </recommendedName>
</protein>
<feature type="transmembrane region" description="Helical" evidence="17">
    <location>
        <begin position="6"/>
        <end position="25"/>
    </location>
</feature>